<dbReference type="InterPro" id="IPR012441">
    <property type="entry name" value="DUF1643"/>
</dbReference>
<accession>A0A7H8UZ21</accession>
<dbReference type="Pfam" id="PF07799">
    <property type="entry name" value="DUF1643"/>
    <property type="match status" value="1"/>
</dbReference>
<dbReference type="Proteomes" id="UP000509535">
    <property type="component" value="Chromosome"/>
</dbReference>
<gene>
    <name evidence="1" type="ORF">FDP16_01845</name>
</gene>
<proteinExistence type="predicted"/>
<evidence type="ECO:0000313" key="1">
    <source>
        <dbReference type="EMBL" id="QLB49400.1"/>
    </source>
</evidence>
<name>A0A7H8UZ21_STRSA</name>
<sequence length="155" mass="17939">MKKDAILSEDRKFRYILSRVWDEAKPTVLFIGLNPSTADENEDDPTIRRCINFAKSWGYGGILMANLFAYRATNPRVLYSEQDPIGSDNDFYIKEYADKSEMIIACWGNHGSFNNRSHEVYKLVDSLHCLDTNKSGEPKHPLYIRNDAKPKPYKR</sequence>
<evidence type="ECO:0000313" key="2">
    <source>
        <dbReference type="Proteomes" id="UP000509535"/>
    </source>
</evidence>
<protein>
    <submittedName>
        <fullName evidence="1">DUF1643 domain-containing protein</fullName>
    </submittedName>
</protein>
<reference evidence="1 2" key="1">
    <citation type="submission" date="2019-06" db="EMBL/GenBank/DDBJ databases">
        <title>The organization of the Streptococcus sanguinis genomes.</title>
        <authorList>
            <person name="Wang H.Y."/>
            <person name="Chen Y.Y.M."/>
            <person name="Wu C.H."/>
        </authorList>
    </citation>
    <scope>NUCLEOTIDE SEQUENCE [LARGE SCALE GENOMIC DNA]</scope>
    <source>
        <strain evidence="1 2">CGMH058</strain>
    </source>
</reference>
<dbReference type="EMBL" id="CP040798">
    <property type="protein sequence ID" value="QLB49400.1"/>
    <property type="molecule type" value="Genomic_DNA"/>
</dbReference>
<dbReference type="RefSeq" id="WP_176798352.1">
    <property type="nucleotide sequence ID" value="NZ_CP040798.1"/>
</dbReference>
<dbReference type="InterPro" id="IPR016992">
    <property type="entry name" value="UCP032209"/>
</dbReference>
<dbReference type="AlphaFoldDB" id="A0A7H8UZ21"/>
<organism evidence="1 2">
    <name type="scientific">Streptococcus sanguinis</name>
    <dbReference type="NCBI Taxonomy" id="1305"/>
    <lineage>
        <taxon>Bacteria</taxon>
        <taxon>Bacillati</taxon>
        <taxon>Bacillota</taxon>
        <taxon>Bacilli</taxon>
        <taxon>Lactobacillales</taxon>
        <taxon>Streptococcaceae</taxon>
        <taxon>Streptococcus</taxon>
    </lineage>
</organism>
<dbReference type="PIRSF" id="PIRSF032209">
    <property type="entry name" value="UCP032209"/>
    <property type="match status" value="1"/>
</dbReference>